<dbReference type="HOGENOM" id="CLU_666991_0_0_5"/>
<dbReference type="STRING" id="441620.Mpop_4242"/>
<proteinExistence type="predicted"/>
<evidence type="ECO:0000313" key="2">
    <source>
        <dbReference type="Proteomes" id="UP000007136"/>
    </source>
</evidence>
<sequence>MAAAATSPAATVEVIQTFGRLTVGDGMGTDYRRTTGPLPGSADGFTAANGSVWLAVPFKAAQSDLDAARADLSLAIGARLNIGINDITLISDRGIGPDSPPSDGVSGGMVPYGAHGAKHYIFSLTPGPVGDCLATGAWIKHAEGGDANGPQSAQLAGLFSVTKRSYLTSNKDGEVDALKLAAFQGRKGDVATMIGEASKVRTGTADDTAGITGIELASKIIDTSGEAHIYQHTIMGFYPAAIDPLTGGEGHGLYSEAYRGITHSAFTMSSFPIPGSGPTGYRNVLLATASRLPNDIFFRVVGNVLKDKENYGDIYQGLASYRKIHRVYPNGDYSILSANEENDLFLVSDGGLVTVPGVLVADGGVQLKQSATGSAGGVGFGNTFPGANPTGAVRWFKILDQNGETLYVPAWR</sequence>
<evidence type="ECO:0000313" key="1">
    <source>
        <dbReference type="EMBL" id="ACB82348.1"/>
    </source>
</evidence>
<dbReference type="AlphaFoldDB" id="B1ZDV5"/>
<gene>
    <name evidence="1" type="ordered locus">Mpop_4242</name>
</gene>
<accession>B1ZDV5</accession>
<reference evidence="1 2" key="1">
    <citation type="submission" date="2008-04" db="EMBL/GenBank/DDBJ databases">
        <title>Complete sequence of chromosome of Methylobacterium populi BJ001.</title>
        <authorList>
            <consortium name="US DOE Joint Genome Institute"/>
            <person name="Copeland A."/>
            <person name="Lucas S."/>
            <person name="Lapidus A."/>
            <person name="Glavina del Rio T."/>
            <person name="Dalin E."/>
            <person name="Tice H."/>
            <person name="Bruce D."/>
            <person name="Goodwin L."/>
            <person name="Pitluck S."/>
            <person name="Chertkov O."/>
            <person name="Brettin T."/>
            <person name="Detter J.C."/>
            <person name="Han C."/>
            <person name="Kuske C.R."/>
            <person name="Schmutz J."/>
            <person name="Larimer F."/>
            <person name="Land M."/>
            <person name="Hauser L."/>
            <person name="Kyrpides N."/>
            <person name="Mikhailova N."/>
            <person name="Marx C."/>
            <person name="Richardson P."/>
        </authorList>
    </citation>
    <scope>NUCLEOTIDE SEQUENCE [LARGE SCALE GENOMIC DNA]</scope>
    <source>
        <strain evidence="2">ATCC BAA-705 / NCIMB 13946 / BJ001</strain>
    </source>
</reference>
<name>B1ZDV5_METPB</name>
<dbReference type="EMBL" id="CP001029">
    <property type="protein sequence ID" value="ACB82348.1"/>
    <property type="molecule type" value="Genomic_DNA"/>
</dbReference>
<dbReference type="Proteomes" id="UP000007136">
    <property type="component" value="Chromosome"/>
</dbReference>
<organism evidence="1 2">
    <name type="scientific">Methylorubrum populi (strain ATCC BAA-705 / NCIMB 13946 / BJ001)</name>
    <name type="common">Methylobacterium populi</name>
    <dbReference type="NCBI Taxonomy" id="441620"/>
    <lineage>
        <taxon>Bacteria</taxon>
        <taxon>Pseudomonadati</taxon>
        <taxon>Pseudomonadota</taxon>
        <taxon>Alphaproteobacteria</taxon>
        <taxon>Hyphomicrobiales</taxon>
        <taxon>Methylobacteriaceae</taxon>
        <taxon>Methylorubrum</taxon>
    </lineage>
</organism>
<dbReference type="KEGG" id="mpo:Mpop_4242"/>
<protein>
    <submittedName>
        <fullName evidence="1">Uncharacterized protein</fullName>
    </submittedName>
</protein>